<feature type="region of interest" description="Disordered" evidence="5">
    <location>
        <begin position="42"/>
        <end position="100"/>
    </location>
</feature>
<organism evidence="8 9">
    <name type="scientific">Persicimonas caeni</name>
    <dbReference type="NCBI Taxonomy" id="2292766"/>
    <lineage>
        <taxon>Bacteria</taxon>
        <taxon>Deltaproteobacteria</taxon>
        <taxon>Bradymonadales</taxon>
        <taxon>Bradymonadaceae</taxon>
        <taxon>Persicimonas</taxon>
    </lineage>
</organism>
<feature type="domain" description="VWFA" evidence="7">
    <location>
        <begin position="427"/>
        <end position="628"/>
    </location>
</feature>
<keyword evidence="3 6" id="KW-0732">Signal</keyword>
<dbReference type="Pfam" id="PF18884">
    <property type="entry name" value="TSP3_bac"/>
    <property type="match status" value="3"/>
</dbReference>
<dbReference type="Proteomes" id="UP000315995">
    <property type="component" value="Chromosome"/>
</dbReference>
<dbReference type="AlphaFoldDB" id="A0A4Y6PSC4"/>
<evidence type="ECO:0000256" key="4">
    <source>
        <dbReference type="ARBA" id="ARBA00022837"/>
    </source>
</evidence>
<accession>A0A5B8Y5B1</accession>
<feature type="signal peptide" evidence="6">
    <location>
        <begin position="1"/>
        <end position="20"/>
    </location>
</feature>
<evidence type="ECO:0000256" key="2">
    <source>
        <dbReference type="ARBA" id="ARBA00022525"/>
    </source>
</evidence>
<evidence type="ECO:0000259" key="7">
    <source>
        <dbReference type="PROSITE" id="PS50234"/>
    </source>
</evidence>
<evidence type="ECO:0000256" key="1">
    <source>
        <dbReference type="ARBA" id="ARBA00004613"/>
    </source>
</evidence>
<feature type="region of interest" description="Disordered" evidence="5">
    <location>
        <begin position="121"/>
        <end position="177"/>
    </location>
</feature>
<name>A0A4Y6PSC4_PERCE</name>
<comment type="subcellular location">
    <subcellularLocation>
        <location evidence="1">Secreted</location>
    </subcellularLocation>
</comment>
<accession>A0A4Y6PSC4</accession>
<dbReference type="OrthoDB" id="5480389at2"/>
<sequence length="701" mass="76251">MKIRRLALILLLATTGFVGCSDDPDGTNNKLDKGDASVDVIDDDADEADAGDVGPDTDPADVEEDTDPADVIEDVEEDVEDDVGQDVDEDATNICGDGIDDNDCDYDGIYDCEEAQIGTDPCNHDTDGDGLGDLQELDNGTDPNNPDSDGDGLTDGQEVELGLDPTKTDTYGNGTPDNEEWIVTACEDPSGEPVNYYVSNNVQVDPNSPNQVNVGNWKLALPPAFNNYAELTVSGLSMNGSIPANRKAAAVYDDPTNEVAGFLLSYTPNSSQADPIEVLDSLRTAINAQGSIVQGFNGGMFDTHDFNKAAIGRYLLDVSSQSYKELRDSMLFSMAPFGQSDVTGLPTTSGADYTKYRLFVSAIYRDKSNEDQVLISVALAPADKYEAREKVQFRMDDLTNTTNIAESVDGDQVRCNIFEPKESTKADFYWVLDQSGSMSDDYNRVQAVANQFYNELRNTGLDYRLGVTTMDEAYNGRLLTPGWHTDLNSFLAAVNAVINWSGNGYAEYGLKVAEEGIKFMKGISGTPPANERVRPDAQLITIWISDEESQSIQDNDLSGATGQQMLQNWITFFSQHTIGFSIVGDGSGCGTHDGRSYKEVAQATRGSFASLCATDISETIEDIIFAASGYAGYQLPDTPISSSLRVFINGDWVPRSRENGFDYFAQSNSLAFFGSYRPEVNATPPDNISITYETFQDRSKN</sequence>
<dbReference type="InterPro" id="IPR002035">
    <property type="entry name" value="VWF_A"/>
</dbReference>
<dbReference type="EMBL" id="CP041186">
    <property type="protein sequence ID" value="QDG51236.1"/>
    <property type="molecule type" value="Genomic_DNA"/>
</dbReference>
<dbReference type="PROSITE" id="PS50234">
    <property type="entry name" value="VWFA"/>
    <property type="match status" value="1"/>
</dbReference>
<evidence type="ECO:0000256" key="6">
    <source>
        <dbReference type="SAM" id="SignalP"/>
    </source>
</evidence>
<keyword evidence="9" id="KW-1185">Reference proteome</keyword>
<dbReference type="InterPro" id="IPR059100">
    <property type="entry name" value="TSP3_bac"/>
</dbReference>
<dbReference type="SUPFAM" id="SSF53300">
    <property type="entry name" value="vWA-like"/>
    <property type="match status" value="1"/>
</dbReference>
<keyword evidence="2" id="KW-0964">Secreted</keyword>
<dbReference type="PANTHER" id="PTHR37467:SF1">
    <property type="entry name" value="EXPORTED CALCIUM-BINDING GLYCOPROTEIN"/>
    <property type="match status" value="1"/>
</dbReference>
<keyword evidence="4" id="KW-0106">Calcium</keyword>
<evidence type="ECO:0000256" key="3">
    <source>
        <dbReference type="ARBA" id="ARBA00022729"/>
    </source>
</evidence>
<dbReference type="PROSITE" id="PS51257">
    <property type="entry name" value="PROKAR_LIPOPROTEIN"/>
    <property type="match status" value="1"/>
</dbReference>
<dbReference type="PANTHER" id="PTHR37467">
    <property type="entry name" value="EXPORTED CALCIUM-BINDING GLYCOPROTEIN-RELATED"/>
    <property type="match status" value="1"/>
</dbReference>
<gene>
    <name evidence="8" type="ORF">FIV42_10940</name>
</gene>
<feature type="chain" id="PRO_5030106350" evidence="6">
    <location>
        <begin position="21"/>
        <end position="701"/>
    </location>
</feature>
<dbReference type="InterPro" id="IPR036465">
    <property type="entry name" value="vWFA_dom_sf"/>
</dbReference>
<reference evidence="8 9" key="1">
    <citation type="submission" date="2019-06" db="EMBL/GenBank/DDBJ databases">
        <title>Persicimonas caeni gen. nov., sp. nov., a predatory bacterium isolated from solar saltern.</title>
        <authorList>
            <person name="Wang S."/>
        </authorList>
    </citation>
    <scope>NUCLEOTIDE SEQUENCE [LARGE SCALE GENOMIC DNA]</scope>
    <source>
        <strain evidence="8 9">YN101</strain>
    </source>
</reference>
<protein>
    <submittedName>
        <fullName evidence="8">VWA domain-containing protein</fullName>
    </submittedName>
</protein>
<dbReference type="Gene3D" id="3.40.50.410">
    <property type="entry name" value="von Willebrand factor, type A domain"/>
    <property type="match status" value="1"/>
</dbReference>
<dbReference type="RefSeq" id="WP_141197721.1">
    <property type="nucleotide sequence ID" value="NZ_CP041186.1"/>
</dbReference>
<feature type="compositionally biased region" description="Acidic residues" evidence="5">
    <location>
        <begin position="58"/>
        <end position="91"/>
    </location>
</feature>
<dbReference type="InterPro" id="IPR053180">
    <property type="entry name" value="Ca-binding_acidic-repeat"/>
</dbReference>
<evidence type="ECO:0000313" key="8">
    <source>
        <dbReference type="EMBL" id="QDG51236.1"/>
    </source>
</evidence>
<proteinExistence type="predicted"/>
<evidence type="ECO:0000313" key="9">
    <source>
        <dbReference type="Proteomes" id="UP000315995"/>
    </source>
</evidence>
<evidence type="ECO:0000256" key="5">
    <source>
        <dbReference type="SAM" id="MobiDB-lite"/>
    </source>
</evidence>